<dbReference type="Proteomes" id="UP000887127">
    <property type="component" value="Unassembled WGS sequence"/>
</dbReference>
<dbReference type="InterPro" id="IPR011042">
    <property type="entry name" value="6-blade_b-propeller_TolB-like"/>
</dbReference>
<evidence type="ECO:0000259" key="2">
    <source>
        <dbReference type="Pfam" id="PF16472"/>
    </source>
</evidence>
<gene>
    <name evidence="3" type="ORF">M132T_14950</name>
</gene>
<keyword evidence="1" id="KW-0812">Transmembrane</keyword>
<organism evidence="3 4">
    <name type="scientific">Marinilactibacillus psychrotolerans</name>
    <dbReference type="NCBI Taxonomy" id="191770"/>
    <lineage>
        <taxon>Bacteria</taxon>
        <taxon>Bacillati</taxon>
        <taxon>Bacillota</taxon>
        <taxon>Bacilli</taxon>
        <taxon>Lactobacillales</taxon>
        <taxon>Carnobacteriaceae</taxon>
        <taxon>Marinilactibacillus</taxon>
    </lineage>
</organism>
<dbReference type="AlphaFoldDB" id="A0AAV3WV23"/>
<evidence type="ECO:0000313" key="4">
    <source>
        <dbReference type="Proteomes" id="UP000887127"/>
    </source>
</evidence>
<accession>A0AAV3WV23</accession>
<comment type="caution">
    <text evidence="3">The sequence shown here is derived from an EMBL/GenBank/DDBJ whole genome shotgun (WGS) entry which is preliminary data.</text>
</comment>
<dbReference type="GeneID" id="96911187"/>
<dbReference type="RefSeq" id="WP_091760819.1">
    <property type="nucleotide sequence ID" value="NZ_BJVX01000007.1"/>
</dbReference>
<protein>
    <recommendedName>
        <fullName evidence="2">Prolow-density lipoprotein receptor-related protein 1-like beta-propeller domain-containing protein</fullName>
    </recommendedName>
</protein>
<reference evidence="3" key="1">
    <citation type="submission" date="2019-08" db="EMBL/GenBank/DDBJ databases">
        <title>Marinilactibacillus psychrotolerans M13-2T whole genome sequencing project.</title>
        <authorList>
            <person name="Ishikawa M."/>
            <person name="Suzuki T."/>
            <person name="Matsutani M."/>
        </authorList>
    </citation>
    <scope>NUCLEOTIDE SEQUENCE</scope>
    <source>
        <strain evidence="3">M13-2T</strain>
    </source>
</reference>
<sequence length="492" mass="58051">MKRYWNWLSISLRAIILLFLPGLLIFNNFYEAIFKVEMNLHWEPLLVFLFPFLHWMIKRYEHKTTEVKVEGLNEFEREISQRRWEILLHERNKIIVRPKFDFPFNIILSDKVEIHYGNNKAEISGPGHYINEFVEEIQSEFSDETDRKIILKNKFRIVAYLFFILLPFLLESGAYWEMKVIYHNAFPDSNEVVTPMNGRVLGNSIENIHNLGYAVENDKNIFYIDDNENIVKTDKKFENKTNVIESDSLDIIEDLNIVGDWLYYTEEESLNRVKQDGTNQETIYELGYMGKVHITKDWIYFINFEDNDNLYKMNLNGGKLQRVLDKEVNDIALYDSDLLISYTESGKDSVDQMNLDSSETHQEFDIEASNIMKWKDDYYYIGENQYLYRMKAEEPSIPELLIKEEVTQYTITDQGIFYGLFEYDNPTADPSDRLYKANLEGKESEKLLSGDAISGYAKVGDSIIFQVSDYGTLKLKRYDLQTEKMEDLNPPL</sequence>
<name>A0AAV3WV23_9LACT</name>
<dbReference type="EMBL" id="BKBI01000009">
    <property type="protein sequence ID" value="GEQ35987.1"/>
    <property type="molecule type" value="Genomic_DNA"/>
</dbReference>
<dbReference type="InterPro" id="IPR032485">
    <property type="entry name" value="LRP1-like_beta_prop"/>
</dbReference>
<evidence type="ECO:0000313" key="3">
    <source>
        <dbReference type="EMBL" id="GEQ35987.1"/>
    </source>
</evidence>
<proteinExistence type="predicted"/>
<feature type="transmembrane region" description="Helical" evidence="1">
    <location>
        <begin position="12"/>
        <end position="34"/>
    </location>
</feature>
<evidence type="ECO:0000256" key="1">
    <source>
        <dbReference type="SAM" id="Phobius"/>
    </source>
</evidence>
<feature type="transmembrane region" description="Helical" evidence="1">
    <location>
        <begin position="40"/>
        <end position="57"/>
    </location>
</feature>
<dbReference type="Gene3D" id="2.120.10.30">
    <property type="entry name" value="TolB, C-terminal domain"/>
    <property type="match status" value="1"/>
</dbReference>
<feature type="domain" description="Prolow-density lipoprotein receptor-related protein 1-like beta-propeller" evidence="2">
    <location>
        <begin position="203"/>
        <end position="468"/>
    </location>
</feature>
<feature type="transmembrane region" description="Helical" evidence="1">
    <location>
        <begin position="157"/>
        <end position="176"/>
    </location>
</feature>
<dbReference type="SUPFAM" id="SSF69304">
    <property type="entry name" value="Tricorn protease N-terminal domain"/>
    <property type="match status" value="1"/>
</dbReference>
<keyword evidence="1" id="KW-1133">Transmembrane helix</keyword>
<keyword evidence="1" id="KW-0472">Membrane</keyword>
<dbReference type="Pfam" id="PF16472">
    <property type="entry name" value="DUF5050"/>
    <property type="match status" value="1"/>
</dbReference>